<dbReference type="Pfam" id="PF10536">
    <property type="entry name" value="PMD"/>
    <property type="match status" value="1"/>
</dbReference>
<keyword evidence="4" id="KW-1185">Reference proteome</keyword>
<reference evidence="3" key="1">
    <citation type="submission" date="2020-09" db="EMBL/GenBank/DDBJ databases">
        <title>Genome-Enabled Discovery of Anthraquinone Biosynthesis in Senna tora.</title>
        <authorList>
            <person name="Kang S.-H."/>
            <person name="Pandey R.P."/>
            <person name="Lee C.-M."/>
            <person name="Sim J.-S."/>
            <person name="Jeong J.-T."/>
            <person name="Choi B.-S."/>
            <person name="Jung M."/>
            <person name="Ginzburg D."/>
            <person name="Zhao K."/>
            <person name="Won S.Y."/>
            <person name="Oh T.-J."/>
            <person name="Yu Y."/>
            <person name="Kim N.-H."/>
            <person name="Lee O.R."/>
            <person name="Lee T.-H."/>
            <person name="Bashyal P."/>
            <person name="Kim T.-S."/>
            <person name="Lee W.-H."/>
            <person name="Kawkins C."/>
            <person name="Kim C.-K."/>
            <person name="Kim J.S."/>
            <person name="Ahn B.O."/>
            <person name="Rhee S.Y."/>
            <person name="Sohng J.K."/>
        </authorList>
    </citation>
    <scope>NUCLEOTIDE SEQUENCE</scope>
    <source>
        <tissue evidence="3">Leaf</tissue>
    </source>
</reference>
<comment type="caution">
    <text evidence="3">The sequence shown here is derived from an EMBL/GenBank/DDBJ whole genome shotgun (WGS) entry which is preliminary data.</text>
</comment>
<feature type="domain" description="Aminotransferase-like plant mobile" evidence="2">
    <location>
        <begin position="66"/>
        <end position="317"/>
    </location>
</feature>
<dbReference type="EMBL" id="JAAIUW010000007">
    <property type="protein sequence ID" value="KAF7824736.1"/>
    <property type="molecule type" value="Genomic_DNA"/>
</dbReference>
<proteinExistence type="predicted"/>
<dbReference type="Proteomes" id="UP000634136">
    <property type="component" value="Unassembled WGS sequence"/>
</dbReference>
<evidence type="ECO:0000256" key="1">
    <source>
        <dbReference type="SAM" id="MobiDB-lite"/>
    </source>
</evidence>
<protein>
    <submittedName>
        <fullName evidence="3">Serine/threonine-protein phosphatase 7 long form-like protein</fullName>
    </submittedName>
</protein>
<accession>A0A834WMI9</accession>
<name>A0A834WMI9_9FABA</name>
<feature type="compositionally biased region" description="Basic residues" evidence="1">
    <location>
        <begin position="481"/>
        <end position="492"/>
    </location>
</feature>
<feature type="compositionally biased region" description="Pro residues" evidence="1">
    <location>
        <begin position="461"/>
        <end position="470"/>
    </location>
</feature>
<gene>
    <name evidence="3" type="ORF">G2W53_022880</name>
</gene>
<dbReference type="InterPro" id="IPR044824">
    <property type="entry name" value="MAIN-like"/>
</dbReference>
<evidence type="ECO:0000259" key="2">
    <source>
        <dbReference type="Pfam" id="PF10536"/>
    </source>
</evidence>
<dbReference type="OrthoDB" id="1871193at2759"/>
<dbReference type="PANTHER" id="PTHR46033">
    <property type="entry name" value="PROTEIN MAIN-LIKE 2"/>
    <property type="match status" value="1"/>
</dbReference>
<evidence type="ECO:0000313" key="4">
    <source>
        <dbReference type="Proteomes" id="UP000634136"/>
    </source>
</evidence>
<dbReference type="PANTHER" id="PTHR46033:SF8">
    <property type="entry name" value="PROTEIN MAINTENANCE OF MERISTEMS-LIKE"/>
    <property type="match status" value="1"/>
</dbReference>
<evidence type="ECO:0000313" key="3">
    <source>
        <dbReference type="EMBL" id="KAF7824736.1"/>
    </source>
</evidence>
<organism evidence="3 4">
    <name type="scientific">Senna tora</name>
    <dbReference type="NCBI Taxonomy" id="362788"/>
    <lineage>
        <taxon>Eukaryota</taxon>
        <taxon>Viridiplantae</taxon>
        <taxon>Streptophyta</taxon>
        <taxon>Embryophyta</taxon>
        <taxon>Tracheophyta</taxon>
        <taxon>Spermatophyta</taxon>
        <taxon>Magnoliopsida</taxon>
        <taxon>eudicotyledons</taxon>
        <taxon>Gunneridae</taxon>
        <taxon>Pentapetalae</taxon>
        <taxon>rosids</taxon>
        <taxon>fabids</taxon>
        <taxon>Fabales</taxon>
        <taxon>Fabaceae</taxon>
        <taxon>Caesalpinioideae</taxon>
        <taxon>Cassia clade</taxon>
        <taxon>Senna</taxon>
    </lineage>
</organism>
<feature type="compositionally biased region" description="Acidic residues" evidence="1">
    <location>
        <begin position="501"/>
        <end position="512"/>
    </location>
</feature>
<dbReference type="AlphaFoldDB" id="A0A834WMI9"/>
<sequence>MDTRRRAAKFINPGPEDPSVLYLQKQHISEAVWQGHPDRVLHARRHASINDHYPPEALVRYLRMAGFYGASRAGYFPYDHHLVSAFVERWRPETHTFHMPMGECTITLQDVAVQLGLPIEGMPVIGSTNHNWPQLCEECFGLRPGPTDIKGQRLRMNWLDENFDDNRIPKEATDVQLQQFTRAYIMRIIGGFLMPDTSGNWVQLIYLPLLQDLSQAGKYSWGSAVLAFMYREMCTAIRYDQVNIGGCMHLLHVWVWDRFPMLAPRVEGRHPRRLSDEEELQLYPIHPPLGYRWTDYKGSKSFPMHMVSWYRKIIDQMIDTDPDRVLRQFGQQQPIPLDAVDMDVDHTHKLTGKTEMHWPTEQLRYLEIWEQRFHRVITTPIACDEPLGHNSIYMQWYLRITRKWIDPDGAAFAVAANAFQFIFLACDEGPERLSDIRNLCKNMMQTVYRVSHISRGVDDVLPPPPPPQPMYHPSTREQGPPRKKAKGFRKTLPKVARLLDSDDDDDHGDDNAGDTFDTGV</sequence>
<feature type="region of interest" description="Disordered" evidence="1">
    <location>
        <begin position="456"/>
        <end position="520"/>
    </location>
</feature>
<dbReference type="GO" id="GO:0010073">
    <property type="term" value="P:meristem maintenance"/>
    <property type="evidence" value="ECO:0007669"/>
    <property type="project" value="InterPro"/>
</dbReference>
<dbReference type="InterPro" id="IPR019557">
    <property type="entry name" value="AminoTfrase-like_pln_mobile"/>
</dbReference>